<protein>
    <submittedName>
        <fullName evidence="3">Uncharacterized protein</fullName>
    </submittedName>
</protein>
<feature type="compositionally biased region" description="Basic and acidic residues" evidence="1">
    <location>
        <begin position="985"/>
        <end position="1000"/>
    </location>
</feature>
<proteinExistence type="predicted"/>
<feature type="compositionally biased region" description="Basic residues" evidence="1">
    <location>
        <begin position="1639"/>
        <end position="1661"/>
    </location>
</feature>
<feature type="compositionally biased region" description="Basic residues" evidence="1">
    <location>
        <begin position="288"/>
        <end position="303"/>
    </location>
</feature>
<accession>A0A8S5S3V2</accession>
<name>A0A8S5S3V2_9CAUD</name>
<keyword evidence="2" id="KW-0812">Transmembrane</keyword>
<sequence>MATVSSPISLASFAITGEAPVPVPPPIPAVMKIIFVPASSRRCRISGSVSTAARRPFSGSLPAPRPSAPRRIFCSTGLLSSACWSVLQTMNVTPRIPRFHMWFTALPPAPPTPTTMMIEPSARGALISDIKSSVISLVFFFLCYFSLVPTAPIGLRRHTGTPVRRMAVASPRPFRRSASRSRLNGARIAGCRLNFLVLGVCETAVDLVDRLLEDRAPVTLAAGFRHRSCGFRLLGRLLVGRLRRRLDRRRLMHRTRRHGMRHGGSAEARCSRRSRLPGYGSTRTVRLGGRHRMGHRRGGHGSHRALHEGAAALLGALEQDADDGRIGRIGHPGLRYLGEPGLGQGYPHVHARQAAEQFVEVLQFGRPARQNDAVGEFARESRIADLLLHELHDIRGPRLDHRGEVAQQDVLRLAGRAAIDADEFVVRSQFGHGRAVFLLEALDVLLRNAHRPDVAVDGRGAHRDRGNVAYHVAVVDRHVRHAAAEVHHGHTLLLLVGRQHRLGSRQGIGHDAQHLDAESLECHFEPLHRGLEAENEVERRGEFLAERPHGVLHLLVVVHDVVLGHALHDRLVVGGLHVAHAVEERIDILAIDAVLRIVDEDMIRMPGAADEVAGDTCIGLRDVDAALLLGLGDGIADRTAHQLDVLDLAGMNPLDGFRNGTYDIEQPLRRLLTDGDDDRRGAEVDGNGIIFSFHGTILLFLANHLIPVSDIHGAVGVPPDRRKSAAVKPQQFVELALGILRTSEEDRKAAAAGCKFQFQSTARGCTRGDLHHLRPPEIILLDKLYKGKEFHEIFVAFFQFFLPLALLLLLAGDPLDLLFDDPCPIAVKAAQTGLFFTQLLDPGVEIGRTLHLPPAAFDPHPPQSCQIAVILQFAAVEGVLLTLELGNPPVDLPFPFVDPLPHVARIGGREGRPVGAGDHGHVERRGARCGENHPLGRGIGVQPVGQQAHKRLALADGDVECPVVGDVDHGPVHKPVAGDQPFDTRQIDRINSRADRRDSTLGDPAAYHSDRNQMPLRGTVHHLDIDPPDLAFRPGTARRSRRPDDVDGNGTPEERQQRIFERAVHGILSFSAQGSLSAFGAQPFGQRITAGIDVSGSERDHHVGIHPGDGFGQIFAIDDPAGHGNQAGDQRGGHPLDRLLAGRIDRQQHHLVGVRQRLGELPVEIARPRIEVRLEERRDPPSGEHAPHGGERGGQFARVVRIVVHIDLLRGIDIEVEPALHTRERGQCLAHAAGVEFASLGLCRAPRRGDGRHGILDVHPPGNPERAPLDDTRRRHQVVAVVTAADERRTTGVEVTRLVVRVAVDRDSGIVDLQVESLFDDQRAARPDLPDELRKGLPNGLVRAVDVEVIGIGRRHHRHIGIETQERTVELVGLDCQPRSVAQHKVAPEVLRDASQKSRTTSGQGPVEPCDQRRGRGLAVRAGHGHHVFAGSQVAEHLRTLLDREAAVAEVAQFAVVVRHGRRIDHHRALRIEKRCGDEPHVVLVVDLRPFGFEFAGQVRGGAVVARDPFALVEEIAGQRAHPDAADPKEIDIFELHKSVLFRQPAATGPSPSKSRPRCAPRRRAAPEPRGCGSSPPAAHDPAGAPRHGPSPARDTPHRTPPRLPPSPRAPGHSSSGGPPRRWARGRKPPVWLPDRAPRPFRRRCATRPRRPRHRRNPCGR</sequence>
<dbReference type="EMBL" id="BK032514">
    <property type="protein sequence ID" value="DAF45608.1"/>
    <property type="molecule type" value="Genomic_DNA"/>
</dbReference>
<keyword evidence="2" id="KW-0472">Membrane</keyword>
<feature type="region of interest" description="Disordered" evidence="1">
    <location>
        <begin position="909"/>
        <end position="933"/>
    </location>
</feature>
<evidence type="ECO:0000256" key="1">
    <source>
        <dbReference type="SAM" id="MobiDB-lite"/>
    </source>
</evidence>
<feature type="region of interest" description="Disordered" evidence="1">
    <location>
        <begin position="972"/>
        <end position="1053"/>
    </location>
</feature>
<keyword evidence="2" id="KW-1133">Transmembrane helix</keyword>
<feature type="region of interest" description="Disordered" evidence="1">
    <location>
        <begin position="1253"/>
        <end position="1273"/>
    </location>
</feature>
<feature type="compositionally biased region" description="Basic residues" evidence="1">
    <location>
        <begin position="1555"/>
        <end position="1564"/>
    </location>
</feature>
<feature type="compositionally biased region" description="Basic and acidic residues" evidence="1">
    <location>
        <begin position="909"/>
        <end position="931"/>
    </location>
</feature>
<evidence type="ECO:0000256" key="2">
    <source>
        <dbReference type="SAM" id="Phobius"/>
    </source>
</evidence>
<feature type="region of interest" description="Disordered" evidence="1">
    <location>
        <begin position="1393"/>
        <end position="1412"/>
    </location>
</feature>
<feature type="transmembrane region" description="Helical" evidence="2">
    <location>
        <begin position="134"/>
        <end position="155"/>
    </location>
</feature>
<evidence type="ECO:0000313" key="3">
    <source>
        <dbReference type="EMBL" id="DAF45608.1"/>
    </source>
</evidence>
<reference evidence="3" key="1">
    <citation type="journal article" date="2021" name="Proc. Natl. Acad. Sci. U.S.A.">
        <title>A Catalog of Tens of Thousands of Viruses from Human Metagenomes Reveals Hidden Associations with Chronic Diseases.</title>
        <authorList>
            <person name="Tisza M.J."/>
            <person name="Buck C.B."/>
        </authorList>
    </citation>
    <scope>NUCLEOTIDE SEQUENCE</scope>
    <source>
        <strain evidence="3">CtBLh2</strain>
    </source>
</reference>
<organism evidence="3">
    <name type="scientific">Siphoviridae sp. ctBLh2</name>
    <dbReference type="NCBI Taxonomy" id="2827803"/>
    <lineage>
        <taxon>Viruses</taxon>
        <taxon>Duplodnaviria</taxon>
        <taxon>Heunggongvirae</taxon>
        <taxon>Uroviricota</taxon>
        <taxon>Caudoviricetes</taxon>
    </lineage>
</organism>
<feature type="region of interest" description="Disordered" evidence="1">
    <location>
        <begin position="1544"/>
        <end position="1661"/>
    </location>
</feature>
<feature type="region of interest" description="Disordered" evidence="1">
    <location>
        <begin position="256"/>
        <end position="275"/>
    </location>
</feature>
<feature type="region of interest" description="Disordered" evidence="1">
    <location>
        <begin position="280"/>
        <end position="303"/>
    </location>
</feature>